<dbReference type="InterPro" id="IPR018502">
    <property type="entry name" value="Annexin_repeat"/>
</dbReference>
<dbReference type="SUPFAM" id="SSF47874">
    <property type="entry name" value="Annexin"/>
    <property type="match status" value="1"/>
</dbReference>
<dbReference type="GO" id="GO:0001786">
    <property type="term" value="F:phosphatidylserine binding"/>
    <property type="evidence" value="ECO:0007669"/>
    <property type="project" value="TreeGrafter"/>
</dbReference>
<keyword evidence="3" id="KW-0041">Annexin</keyword>
<protein>
    <submittedName>
        <fullName evidence="5">Transcript variant X1</fullName>
    </submittedName>
    <submittedName>
        <fullName evidence="4">Transcript variant X2</fullName>
    </submittedName>
</protein>
<gene>
    <name evidence="5" type="ORF">G4P62_017555</name>
</gene>
<dbReference type="AlphaFoldDB" id="A0A9D2Y037"/>
<evidence type="ECO:0000256" key="3">
    <source>
        <dbReference type="ARBA" id="ARBA00023216"/>
    </source>
</evidence>
<dbReference type="GO" id="GO:0005886">
    <property type="term" value="C:plasma membrane"/>
    <property type="evidence" value="ECO:0007669"/>
    <property type="project" value="TreeGrafter"/>
</dbReference>
<dbReference type="GO" id="GO:0005737">
    <property type="term" value="C:cytoplasm"/>
    <property type="evidence" value="ECO:0007669"/>
    <property type="project" value="TreeGrafter"/>
</dbReference>
<dbReference type="GO" id="GO:0005509">
    <property type="term" value="F:calcium ion binding"/>
    <property type="evidence" value="ECO:0007669"/>
    <property type="project" value="InterPro"/>
</dbReference>
<dbReference type="FunFam" id="1.10.220.10:FF:000003">
    <property type="entry name" value="Annexin"/>
    <property type="match status" value="1"/>
</dbReference>
<reference evidence="5" key="1">
    <citation type="submission" date="2020-03" db="EMBL/GenBank/DDBJ databases">
        <title>Intra-Species Differences in Population Size shape Life History and Genome Evolution.</title>
        <authorList>
            <person name="Willemsen D."/>
            <person name="Cui R."/>
            <person name="Valenzano D.R."/>
        </authorList>
    </citation>
    <scope>NUCLEOTIDE SEQUENCE</scope>
    <source>
        <strain evidence="5">GRZ</strain>
        <tissue evidence="5">Whole</tissue>
    </source>
</reference>
<dbReference type="PROSITE" id="PS51897">
    <property type="entry name" value="ANNEXIN_2"/>
    <property type="match status" value="2"/>
</dbReference>
<dbReference type="Gene3D" id="1.10.220.10">
    <property type="entry name" value="Annexin"/>
    <property type="match status" value="4"/>
</dbReference>
<comment type="caution">
    <text evidence="5">The sequence shown here is derived from an EMBL/GenBank/DDBJ whole genome shotgun (WGS) entry which is preliminary data.</text>
</comment>
<dbReference type="GO" id="GO:0012506">
    <property type="term" value="C:vesicle membrane"/>
    <property type="evidence" value="ECO:0007669"/>
    <property type="project" value="TreeGrafter"/>
</dbReference>
<dbReference type="GO" id="GO:0005634">
    <property type="term" value="C:nucleus"/>
    <property type="evidence" value="ECO:0007669"/>
    <property type="project" value="TreeGrafter"/>
</dbReference>
<evidence type="ECO:0000313" key="5">
    <source>
        <dbReference type="EMBL" id="KAF7211475.1"/>
    </source>
</evidence>
<dbReference type="PANTHER" id="PTHR10502">
    <property type="entry name" value="ANNEXIN"/>
    <property type="match status" value="1"/>
</dbReference>
<dbReference type="OMA" id="HNFQVEA"/>
<dbReference type="EMBL" id="JAAVVJ010000012">
    <property type="protein sequence ID" value="KAF7211475.1"/>
    <property type="molecule type" value="Genomic_DNA"/>
</dbReference>
<dbReference type="PANTHER" id="PTHR10502:SF8">
    <property type="entry name" value="ANNEXIN"/>
    <property type="match status" value="1"/>
</dbReference>
<comment type="similarity">
    <text evidence="1">Belongs to the annexin family.</text>
</comment>
<dbReference type="PRINTS" id="PR00196">
    <property type="entry name" value="ANNEXIN"/>
</dbReference>
<dbReference type="Proteomes" id="UP000822369">
    <property type="component" value="Chromosome 12"/>
</dbReference>
<name>A0A9D2Y037_NOTFU</name>
<evidence type="ECO:0000256" key="1">
    <source>
        <dbReference type="ARBA" id="ARBA00007831"/>
    </source>
</evidence>
<dbReference type="InterPro" id="IPR037104">
    <property type="entry name" value="Annexin_sf"/>
</dbReference>
<dbReference type="Pfam" id="PF00191">
    <property type="entry name" value="Annexin"/>
    <property type="match status" value="3"/>
</dbReference>
<dbReference type="SMART" id="SM00335">
    <property type="entry name" value="ANX"/>
    <property type="match status" value="3"/>
</dbReference>
<dbReference type="OrthoDB" id="37886at2759"/>
<organism evidence="5 6">
    <name type="scientific">Nothobranchius furzeri</name>
    <name type="common">Turquoise killifish</name>
    <dbReference type="NCBI Taxonomy" id="105023"/>
    <lineage>
        <taxon>Eukaryota</taxon>
        <taxon>Metazoa</taxon>
        <taxon>Chordata</taxon>
        <taxon>Craniata</taxon>
        <taxon>Vertebrata</taxon>
        <taxon>Euteleostomi</taxon>
        <taxon>Actinopterygii</taxon>
        <taxon>Neopterygii</taxon>
        <taxon>Teleostei</taxon>
        <taxon>Neoteleostei</taxon>
        <taxon>Acanthomorphata</taxon>
        <taxon>Ovalentaria</taxon>
        <taxon>Atherinomorphae</taxon>
        <taxon>Cyprinodontiformes</taxon>
        <taxon>Nothobranchiidae</taxon>
        <taxon>Nothobranchius</taxon>
    </lineage>
</organism>
<dbReference type="GO" id="GO:0005544">
    <property type="term" value="F:calcium-dependent phospholipid binding"/>
    <property type="evidence" value="ECO:0007669"/>
    <property type="project" value="InterPro"/>
</dbReference>
<evidence type="ECO:0000313" key="4">
    <source>
        <dbReference type="EMBL" id="KAF7211474.1"/>
    </source>
</evidence>
<dbReference type="KEGG" id="nfu:107394972"/>
<evidence type="ECO:0000256" key="2">
    <source>
        <dbReference type="ARBA" id="ARBA00022737"/>
    </source>
</evidence>
<keyword evidence="2" id="KW-0677">Repeat</keyword>
<sequence>MDSLSATNMWWGTLGTVRAFPSFHPARDVKEIQSALERKDSGTLVRILSNRSNAQRQVIANTFQEITAKDLSAALKKVLSGDLEDLLVHLLLLPEQLEARRLQQAMVGLGTDEETLLEILCTRSGKRLQEIAGSYGQMFRKDLEKELRGETSGDFSKLVVSLLKKEATPASVHRDIQALTVSLNGKKADPGPWIDILTSRELEHLDKVLMGVELENGQTVEELVEKRFSGDLRLGFRVLVQCIQNPEVYLAKRLATMKTPLVHGIMVSHSEEDLLMIRAAFLKLTKKSLYSTLQNHFKGEHLQALLAICRSED</sequence>
<dbReference type="EMBL" id="JAAVVJ010000012">
    <property type="protein sequence ID" value="KAF7211474.1"/>
    <property type="molecule type" value="Genomic_DNA"/>
</dbReference>
<evidence type="ECO:0000313" key="6">
    <source>
        <dbReference type="Proteomes" id="UP000822369"/>
    </source>
</evidence>
<proteinExistence type="inferred from homology"/>
<accession>A0A9D2Y037</accession>
<dbReference type="InterPro" id="IPR001464">
    <property type="entry name" value="Annexin"/>
</dbReference>